<reference evidence="13 14" key="1">
    <citation type="submission" date="2018-04" db="EMBL/GenBank/DDBJ databases">
        <title>Bacteria isolated from cave deposits of Manipur.</title>
        <authorList>
            <person name="Sahoo D."/>
            <person name="Sarangthem I."/>
            <person name="Nandeibam J."/>
        </authorList>
    </citation>
    <scope>NUCLEOTIDE SEQUENCE [LARGE SCALE GENOMIC DNA]</scope>
    <source>
        <strain evidence="14">mrc11</strain>
    </source>
</reference>
<comment type="caution">
    <text evidence="13">The sequence shown here is derived from an EMBL/GenBank/DDBJ whole genome shotgun (WGS) entry which is preliminary data.</text>
</comment>
<evidence type="ECO:0000256" key="8">
    <source>
        <dbReference type="ARBA" id="ARBA00023268"/>
    </source>
</evidence>
<name>A0A328HHD1_ARTGO</name>
<dbReference type="GO" id="GO:0033786">
    <property type="term" value="F:heptose-1-phosphate adenylyltransferase activity"/>
    <property type="evidence" value="ECO:0007669"/>
    <property type="project" value="TreeGrafter"/>
</dbReference>
<dbReference type="InterPro" id="IPR002173">
    <property type="entry name" value="Carboh/pur_kinase_PfkB_CS"/>
</dbReference>
<dbReference type="GO" id="GO:0005829">
    <property type="term" value="C:cytosol"/>
    <property type="evidence" value="ECO:0007669"/>
    <property type="project" value="TreeGrafter"/>
</dbReference>
<evidence type="ECO:0000259" key="12">
    <source>
        <dbReference type="Pfam" id="PF01467"/>
    </source>
</evidence>
<organism evidence="13 14">
    <name type="scientific">Arthrobacter globiformis</name>
    <dbReference type="NCBI Taxonomy" id="1665"/>
    <lineage>
        <taxon>Bacteria</taxon>
        <taxon>Bacillati</taxon>
        <taxon>Actinomycetota</taxon>
        <taxon>Actinomycetes</taxon>
        <taxon>Micrococcales</taxon>
        <taxon>Micrococcaceae</taxon>
        <taxon>Arthrobacter</taxon>
    </lineage>
</organism>
<keyword evidence="9" id="KW-0119">Carbohydrate metabolism</keyword>
<feature type="domain" description="Cytidyltransferase-like" evidence="12">
    <location>
        <begin position="367"/>
        <end position="465"/>
    </location>
</feature>
<keyword evidence="3 13" id="KW-0808">Transferase</keyword>
<feature type="domain" description="Carbohydrate kinase PfkB" evidence="11">
    <location>
        <begin position="57"/>
        <end position="329"/>
    </location>
</feature>
<evidence type="ECO:0000256" key="1">
    <source>
        <dbReference type="ARBA" id="ARBA00004713"/>
    </source>
</evidence>
<dbReference type="EC" id="2.7.7.70" evidence="2"/>
<evidence type="ECO:0000313" key="14">
    <source>
        <dbReference type="Proteomes" id="UP000249166"/>
    </source>
</evidence>
<evidence type="ECO:0000256" key="3">
    <source>
        <dbReference type="ARBA" id="ARBA00022679"/>
    </source>
</evidence>
<evidence type="ECO:0000313" key="13">
    <source>
        <dbReference type="EMBL" id="RAM38008.1"/>
    </source>
</evidence>
<keyword evidence="4 13" id="KW-0548">Nucleotidyltransferase</keyword>
<dbReference type="OrthoDB" id="9802794at2"/>
<accession>A0A328HHD1</accession>
<keyword evidence="5" id="KW-0547">Nucleotide-binding</keyword>
<dbReference type="UniPathway" id="UPA00958"/>
<dbReference type="NCBIfam" id="TIGR00125">
    <property type="entry name" value="cyt_tran_rel"/>
    <property type="match status" value="1"/>
</dbReference>
<dbReference type="InterPro" id="IPR014729">
    <property type="entry name" value="Rossmann-like_a/b/a_fold"/>
</dbReference>
<evidence type="ECO:0000256" key="7">
    <source>
        <dbReference type="ARBA" id="ARBA00022840"/>
    </source>
</evidence>
<dbReference type="Pfam" id="PF00294">
    <property type="entry name" value="PfkB"/>
    <property type="match status" value="1"/>
</dbReference>
<gene>
    <name evidence="13" type="primary">rfaE2</name>
    <name evidence="13" type="ORF">DBZ45_07795</name>
</gene>
<dbReference type="InterPro" id="IPR029056">
    <property type="entry name" value="Ribokinase-like"/>
</dbReference>
<dbReference type="EMBL" id="QLNP01000064">
    <property type="protein sequence ID" value="RAM38008.1"/>
    <property type="molecule type" value="Genomic_DNA"/>
</dbReference>
<dbReference type="PROSITE" id="PS00583">
    <property type="entry name" value="PFKB_KINASES_1"/>
    <property type="match status" value="1"/>
</dbReference>
<sequence length="505" mass="53111">MTAEPVLSEQRGLAAWLPRRLAQEHPAVTVVGDFMLDGWWTGTIDRMCREAPAPVVDIARRDFAPGGAANTAMNLAALGARVSVAGIIGADDAGAELRRQLVAAGVDTTLLTEHPDMATPTKIRISSGGQVLLRLDDTAATVPTDALAAFEAAVPAAVGRQNAVVICDYGTGVLAEPVRGRLIESLSGRGQDTLVVVDAHDPRPWAGLEPDLVTPNAQEAARMLDLRLGSGPERAAVVTEHAGELLQATGARAVVVTLDRDGTVLIPAAGNPHRTWARPATEKQASGAGDTFVAALTLARAASLPLTASLDLAQAAADVVVHHPGTSVCGTDELGRYLESFGDAALAADELERHIRAHRNDGQRVVLTNGCFDVLHRGHTRYLNQAKQLGDILVVALNSDDSVRKLKGPGRPINSVADRAAVIAALSCVDYVTVFDTPTPIPLIEQLRPEIYAKGGDYTPEMLAETEAVEGYGGTVTILDYVAERSTTAMVQRIRNGEGAPVPEG</sequence>
<dbReference type="InterPro" id="IPR004821">
    <property type="entry name" value="Cyt_trans-like"/>
</dbReference>
<dbReference type="PANTHER" id="PTHR46969">
    <property type="entry name" value="BIFUNCTIONAL PROTEIN HLDE"/>
    <property type="match status" value="1"/>
</dbReference>
<dbReference type="Proteomes" id="UP000249166">
    <property type="component" value="Unassembled WGS sequence"/>
</dbReference>
<dbReference type="PANTHER" id="PTHR46969:SF1">
    <property type="entry name" value="BIFUNCTIONAL PROTEIN HLDE"/>
    <property type="match status" value="1"/>
</dbReference>
<dbReference type="Pfam" id="PF01467">
    <property type="entry name" value="CTP_transf_like"/>
    <property type="match status" value="1"/>
</dbReference>
<keyword evidence="8" id="KW-0511">Multifunctional enzyme</keyword>
<protein>
    <recommendedName>
        <fullName evidence="2">D-glycero-beta-D-manno-heptose 1-phosphate adenylyltransferase</fullName>
        <ecNumber evidence="2">2.7.7.70</ecNumber>
    </recommendedName>
</protein>
<keyword evidence="6" id="KW-0418">Kinase</keyword>
<comment type="pathway">
    <text evidence="1">Bacterial outer membrane biogenesis; LPS core biosynthesis.</text>
</comment>
<dbReference type="AlphaFoldDB" id="A0A328HHD1"/>
<evidence type="ECO:0000256" key="6">
    <source>
        <dbReference type="ARBA" id="ARBA00022777"/>
    </source>
</evidence>
<evidence type="ECO:0000256" key="2">
    <source>
        <dbReference type="ARBA" id="ARBA00012519"/>
    </source>
</evidence>
<evidence type="ECO:0000256" key="10">
    <source>
        <dbReference type="ARBA" id="ARBA00047428"/>
    </source>
</evidence>
<dbReference type="InterPro" id="IPR011914">
    <property type="entry name" value="RfaE_dom_II"/>
</dbReference>
<evidence type="ECO:0000259" key="11">
    <source>
        <dbReference type="Pfam" id="PF00294"/>
    </source>
</evidence>
<dbReference type="RefSeq" id="WP_111903337.1">
    <property type="nucleotide sequence ID" value="NZ_QLNP01000064.1"/>
</dbReference>
<dbReference type="InterPro" id="IPR011611">
    <property type="entry name" value="PfkB_dom"/>
</dbReference>
<dbReference type="GO" id="GO:0016773">
    <property type="term" value="F:phosphotransferase activity, alcohol group as acceptor"/>
    <property type="evidence" value="ECO:0007669"/>
    <property type="project" value="InterPro"/>
</dbReference>
<dbReference type="GO" id="GO:0005524">
    <property type="term" value="F:ATP binding"/>
    <property type="evidence" value="ECO:0007669"/>
    <property type="project" value="UniProtKB-KW"/>
</dbReference>
<dbReference type="GO" id="GO:0009244">
    <property type="term" value="P:lipopolysaccharide core region biosynthetic process"/>
    <property type="evidence" value="ECO:0007669"/>
    <property type="project" value="UniProtKB-UniPathway"/>
</dbReference>
<evidence type="ECO:0000256" key="4">
    <source>
        <dbReference type="ARBA" id="ARBA00022695"/>
    </source>
</evidence>
<dbReference type="NCBIfam" id="TIGR02199">
    <property type="entry name" value="rfaE_dom_II"/>
    <property type="match status" value="1"/>
</dbReference>
<proteinExistence type="predicted"/>
<dbReference type="GO" id="GO:0033785">
    <property type="term" value="F:heptose 7-phosphate kinase activity"/>
    <property type="evidence" value="ECO:0007669"/>
    <property type="project" value="TreeGrafter"/>
</dbReference>
<evidence type="ECO:0000256" key="5">
    <source>
        <dbReference type="ARBA" id="ARBA00022741"/>
    </source>
</evidence>
<dbReference type="SUPFAM" id="SSF52374">
    <property type="entry name" value="Nucleotidylyl transferase"/>
    <property type="match status" value="1"/>
</dbReference>
<keyword evidence="7" id="KW-0067">ATP-binding</keyword>
<dbReference type="Gene3D" id="3.40.1190.20">
    <property type="match status" value="1"/>
</dbReference>
<dbReference type="SUPFAM" id="SSF53613">
    <property type="entry name" value="Ribokinase-like"/>
    <property type="match status" value="1"/>
</dbReference>
<dbReference type="Gene3D" id="3.40.50.620">
    <property type="entry name" value="HUPs"/>
    <property type="match status" value="1"/>
</dbReference>
<comment type="catalytic activity">
    <reaction evidence="10">
        <text>D-glycero-beta-D-manno-heptose 1-phosphate + ATP + H(+) = ADP-D-glycero-beta-D-manno-heptose + diphosphate</text>
        <dbReference type="Rhea" id="RHEA:27465"/>
        <dbReference type="ChEBI" id="CHEBI:15378"/>
        <dbReference type="ChEBI" id="CHEBI:30616"/>
        <dbReference type="ChEBI" id="CHEBI:33019"/>
        <dbReference type="ChEBI" id="CHEBI:59967"/>
        <dbReference type="ChEBI" id="CHEBI:61593"/>
        <dbReference type="EC" id="2.7.7.70"/>
    </reaction>
</comment>
<evidence type="ECO:0000256" key="9">
    <source>
        <dbReference type="ARBA" id="ARBA00023277"/>
    </source>
</evidence>